<dbReference type="AlphaFoldDB" id="A0A084EZG0"/>
<reference evidence="1 2" key="1">
    <citation type="submission" date="2014-02" db="EMBL/GenBank/DDBJ databases">
        <title>Genome sequence of Ureaplasma diversum strain 246.</title>
        <authorList>
            <person name="Sirand-Pugnet P."/>
            <person name="Breton M."/>
            <person name="Dordet-Frisoni E."/>
            <person name="Baranowski E."/>
            <person name="Barre A."/>
            <person name="Couture C."/>
            <person name="Dupuy V."/>
            <person name="Gaurivaud P."/>
            <person name="Jacob D."/>
            <person name="Lemaitre C."/>
            <person name="Manso-Silvan L."/>
            <person name="Nikolski M."/>
            <person name="Nouvel L.-X."/>
            <person name="Poumarat F."/>
            <person name="Tardy F."/>
            <person name="Thebault P."/>
            <person name="Theil S."/>
            <person name="Citti C."/>
            <person name="Thiaucourt F."/>
            <person name="Blanchard A."/>
        </authorList>
    </citation>
    <scope>NUCLEOTIDE SEQUENCE [LARGE SCALE GENOMIC DNA]</scope>
    <source>
        <strain evidence="1 2">NCTC 246</strain>
    </source>
</reference>
<keyword evidence="2" id="KW-1185">Reference proteome</keyword>
<comment type="caution">
    <text evidence="1">The sequence shown here is derived from an EMBL/GenBank/DDBJ whole genome shotgun (WGS) entry which is preliminary data.</text>
</comment>
<protein>
    <recommendedName>
        <fullName evidence="3">Lipoprotein</fullName>
    </recommendedName>
</protein>
<name>A0A084EZG0_9BACT</name>
<organism evidence="1 2">
    <name type="scientific">Ureaplasma diversum NCTC 246</name>
    <dbReference type="NCBI Taxonomy" id="1188241"/>
    <lineage>
        <taxon>Bacteria</taxon>
        <taxon>Bacillati</taxon>
        <taxon>Mycoplasmatota</taxon>
        <taxon>Mycoplasmoidales</taxon>
        <taxon>Mycoplasmoidaceae</taxon>
        <taxon>Ureaplasma</taxon>
    </lineage>
</organism>
<evidence type="ECO:0000313" key="2">
    <source>
        <dbReference type="Proteomes" id="UP000028537"/>
    </source>
</evidence>
<proteinExistence type="predicted"/>
<gene>
    <name evidence="1" type="ORF">UDIV_3270</name>
</gene>
<dbReference type="PROSITE" id="PS51257">
    <property type="entry name" value="PROKAR_LIPOPROTEIN"/>
    <property type="match status" value="1"/>
</dbReference>
<evidence type="ECO:0008006" key="3">
    <source>
        <dbReference type="Google" id="ProtNLM"/>
    </source>
</evidence>
<sequence>MFKFKKWSLVAITIIGSTILVPVIVACNSKPNKAITFNVQINDNKLYKNQDNWILNLNINNSKVDSLVVEIVSVDQLQKPISSYRAIIKYNNYQVVFRQLDINQTYQIKSIHINNESIKLSPELKQLKLKPHALSVRFRS</sequence>
<dbReference type="Proteomes" id="UP000028537">
    <property type="component" value="Unassembled WGS sequence"/>
</dbReference>
<dbReference type="EMBL" id="JFDP01000044">
    <property type="protein sequence ID" value="KEZ23352.1"/>
    <property type="molecule type" value="Genomic_DNA"/>
</dbReference>
<dbReference type="RefSeq" id="WP_038102559.1">
    <property type="nucleotide sequence ID" value="NZ_JFDP01000044.1"/>
</dbReference>
<evidence type="ECO:0000313" key="1">
    <source>
        <dbReference type="EMBL" id="KEZ23352.1"/>
    </source>
</evidence>
<accession>A0A084EZG0</accession>